<dbReference type="eggNOG" id="COG0583">
    <property type="taxonomic scope" value="Bacteria"/>
</dbReference>
<evidence type="ECO:0000256" key="4">
    <source>
        <dbReference type="ARBA" id="ARBA00023163"/>
    </source>
</evidence>
<evidence type="ECO:0000313" key="6">
    <source>
        <dbReference type="EMBL" id="ABE55158.1"/>
    </source>
</evidence>
<dbReference type="InterPro" id="IPR036388">
    <property type="entry name" value="WH-like_DNA-bd_sf"/>
</dbReference>
<dbReference type="Gene3D" id="1.10.10.10">
    <property type="entry name" value="Winged helix-like DNA-binding domain superfamily/Winged helix DNA-binding domain"/>
    <property type="match status" value="1"/>
</dbReference>
<gene>
    <name evidence="6" type="ordered locus">Sden_1875</name>
</gene>
<evidence type="ECO:0000256" key="3">
    <source>
        <dbReference type="ARBA" id="ARBA00023125"/>
    </source>
</evidence>
<dbReference type="HOGENOM" id="CLU_039613_35_2_6"/>
<dbReference type="Gene3D" id="3.40.190.290">
    <property type="match status" value="1"/>
</dbReference>
<dbReference type="InterPro" id="IPR005119">
    <property type="entry name" value="LysR_subst-bd"/>
</dbReference>
<reference evidence="6 7" key="1">
    <citation type="submission" date="2006-03" db="EMBL/GenBank/DDBJ databases">
        <title>Complete sequence of Shewanella denitrificans OS217.</title>
        <authorList>
            <consortium name="US DOE Joint Genome Institute"/>
            <person name="Copeland A."/>
            <person name="Lucas S."/>
            <person name="Lapidus A."/>
            <person name="Barry K."/>
            <person name="Detter J.C."/>
            <person name="Glavina del Rio T."/>
            <person name="Hammon N."/>
            <person name="Israni S."/>
            <person name="Dalin E."/>
            <person name="Tice H."/>
            <person name="Pitluck S."/>
            <person name="Brettin T."/>
            <person name="Bruce D."/>
            <person name="Han C."/>
            <person name="Tapia R."/>
            <person name="Gilna P."/>
            <person name="Kiss H."/>
            <person name="Schmutz J."/>
            <person name="Larimer F."/>
            <person name="Land M."/>
            <person name="Hauser L."/>
            <person name="Kyrpides N."/>
            <person name="Lykidis A."/>
            <person name="Richardson P."/>
        </authorList>
    </citation>
    <scope>NUCLEOTIDE SEQUENCE [LARGE SCALE GENOMIC DNA]</scope>
    <source>
        <strain evidence="7">OS217 / ATCC BAA-1090 / DSM 15013</strain>
    </source>
</reference>
<dbReference type="GO" id="GO:0003700">
    <property type="term" value="F:DNA-binding transcription factor activity"/>
    <property type="evidence" value="ECO:0007669"/>
    <property type="project" value="InterPro"/>
</dbReference>
<dbReference type="PANTHER" id="PTHR30126:SF88">
    <property type="entry name" value="TRANSCRIPTIONAL REGULATOR-RELATED"/>
    <property type="match status" value="1"/>
</dbReference>
<dbReference type="Pfam" id="PF03466">
    <property type="entry name" value="LysR_substrate"/>
    <property type="match status" value="1"/>
</dbReference>
<evidence type="ECO:0000259" key="5">
    <source>
        <dbReference type="PROSITE" id="PS50931"/>
    </source>
</evidence>
<dbReference type="PANTHER" id="PTHR30126">
    <property type="entry name" value="HTH-TYPE TRANSCRIPTIONAL REGULATOR"/>
    <property type="match status" value="1"/>
</dbReference>
<feature type="domain" description="HTH lysR-type" evidence="5">
    <location>
        <begin position="29"/>
        <end position="85"/>
    </location>
</feature>
<protein>
    <submittedName>
        <fullName evidence="6">Transcriptional regulator, LysR family</fullName>
    </submittedName>
</protein>
<evidence type="ECO:0000313" key="7">
    <source>
        <dbReference type="Proteomes" id="UP000001982"/>
    </source>
</evidence>
<organism evidence="6 7">
    <name type="scientific">Shewanella denitrificans (strain OS217 / ATCC BAA-1090 / DSM 15013)</name>
    <dbReference type="NCBI Taxonomy" id="318161"/>
    <lineage>
        <taxon>Bacteria</taxon>
        <taxon>Pseudomonadati</taxon>
        <taxon>Pseudomonadota</taxon>
        <taxon>Gammaproteobacteria</taxon>
        <taxon>Alteromonadales</taxon>
        <taxon>Shewanellaceae</taxon>
        <taxon>Shewanella</taxon>
    </lineage>
</organism>
<evidence type="ECO:0000256" key="2">
    <source>
        <dbReference type="ARBA" id="ARBA00023015"/>
    </source>
</evidence>
<keyword evidence="3" id="KW-0238">DNA-binding</keyword>
<dbReference type="InterPro" id="IPR036390">
    <property type="entry name" value="WH_DNA-bd_sf"/>
</dbReference>
<dbReference type="GO" id="GO:0000976">
    <property type="term" value="F:transcription cis-regulatory region binding"/>
    <property type="evidence" value="ECO:0007669"/>
    <property type="project" value="TreeGrafter"/>
</dbReference>
<evidence type="ECO:0000256" key="1">
    <source>
        <dbReference type="ARBA" id="ARBA00009437"/>
    </source>
</evidence>
<dbReference type="Proteomes" id="UP000001982">
    <property type="component" value="Chromosome"/>
</dbReference>
<dbReference type="PROSITE" id="PS50931">
    <property type="entry name" value="HTH_LYSR"/>
    <property type="match status" value="1"/>
</dbReference>
<sequence>MFELLERKRHYFSIISEYIGTIMSRAKSTLEQWRILQAVVDHGGYAQAAEKLNKSQSSLNHAVAKLQHQLGIPLLEVKGRKAYLTEQGEVMLRRSRHLTQTVEELEQLAHNLEQGWEPSLTLGREIIYPMPLLVAALKAFLPHSRGTRVTILDTVLSGTNELINAQSVDISICAVPPKGYISEPLCEMEFYLVSHPSHPLAQLTQVDDDKQLAQHLQLVIKDTGTLGSSDTGWLKAEQRWTVANFHEAKEILNQEMGFCWMPRLLVEQDLTEGRLARIYLLGSQSRKAMMSLVIPNRDRQGPAAKLLEQCILQQHKQAQSDIEQ</sequence>
<comment type="similarity">
    <text evidence="1">Belongs to the LysR transcriptional regulatory family.</text>
</comment>
<keyword evidence="4" id="KW-0804">Transcription</keyword>
<keyword evidence="7" id="KW-1185">Reference proteome</keyword>
<keyword evidence="2" id="KW-0805">Transcription regulation</keyword>
<dbReference type="KEGG" id="sdn:Sden_1875"/>
<name>Q12N18_SHEDO</name>
<dbReference type="AlphaFoldDB" id="Q12N18"/>
<dbReference type="Pfam" id="PF00126">
    <property type="entry name" value="HTH_1"/>
    <property type="match status" value="1"/>
</dbReference>
<dbReference type="EMBL" id="CP000302">
    <property type="protein sequence ID" value="ABE55158.1"/>
    <property type="molecule type" value="Genomic_DNA"/>
</dbReference>
<dbReference type="InterPro" id="IPR000847">
    <property type="entry name" value="LysR_HTH_N"/>
</dbReference>
<accession>Q12N18</accession>
<proteinExistence type="inferred from homology"/>
<dbReference type="STRING" id="318161.Sden_1875"/>
<dbReference type="SUPFAM" id="SSF46785">
    <property type="entry name" value="Winged helix' DNA-binding domain"/>
    <property type="match status" value="1"/>
</dbReference>
<dbReference type="SUPFAM" id="SSF53850">
    <property type="entry name" value="Periplasmic binding protein-like II"/>
    <property type="match status" value="1"/>
</dbReference>